<keyword evidence="1" id="KW-0223">Dioxygenase</keyword>
<proteinExistence type="inferred from homology"/>
<name>A0ABW4LDZ7_9MICO</name>
<dbReference type="EMBL" id="JBHUEA010000003">
    <property type="protein sequence ID" value="MFD1720612.1"/>
    <property type="molecule type" value="Genomic_DNA"/>
</dbReference>
<dbReference type="Proteomes" id="UP001597347">
    <property type="component" value="Unassembled WGS sequence"/>
</dbReference>
<accession>A0ABW4LDZ7</accession>
<feature type="transmembrane region" description="Helical" evidence="1">
    <location>
        <begin position="81"/>
        <end position="97"/>
    </location>
</feature>
<feature type="binding site" evidence="1">
    <location>
        <position position="123"/>
    </location>
    <ligand>
        <name>Fe cation</name>
        <dbReference type="ChEBI" id="CHEBI:24875"/>
    </ligand>
</feature>
<evidence type="ECO:0000313" key="3">
    <source>
        <dbReference type="Proteomes" id="UP001597347"/>
    </source>
</evidence>
<feature type="binding site" evidence="1">
    <location>
        <position position="250"/>
    </location>
    <ligand>
        <name>Fe cation</name>
        <dbReference type="ChEBI" id="CHEBI:24875"/>
    </ligand>
</feature>
<keyword evidence="1" id="KW-1003">Cell membrane</keyword>
<keyword evidence="1" id="KW-0408">Iron</keyword>
<dbReference type="RefSeq" id="WP_377932093.1">
    <property type="nucleotide sequence ID" value="NZ_JBHUEA010000003.1"/>
</dbReference>
<feature type="transmembrane region" description="Helical" evidence="1">
    <location>
        <begin position="192"/>
        <end position="211"/>
    </location>
</feature>
<feature type="transmembrane region" description="Helical" evidence="1">
    <location>
        <begin position="21"/>
        <end position="46"/>
    </location>
</feature>
<comment type="subcellular location">
    <subcellularLocation>
        <location evidence="1">Cell membrane</location>
        <topology evidence="1">Multi-pass membrane protein</topology>
    </subcellularLocation>
</comment>
<organism evidence="2 3">
    <name type="scientific">Amnibacterium endophyticum</name>
    <dbReference type="NCBI Taxonomy" id="2109337"/>
    <lineage>
        <taxon>Bacteria</taxon>
        <taxon>Bacillati</taxon>
        <taxon>Actinomycetota</taxon>
        <taxon>Actinomycetes</taxon>
        <taxon>Micrococcales</taxon>
        <taxon>Microbacteriaceae</taxon>
        <taxon>Amnibacterium</taxon>
    </lineage>
</organism>
<comment type="cofactor">
    <cofactor evidence="1">
        <name>Fe(2+)</name>
        <dbReference type="ChEBI" id="CHEBI:29033"/>
    </cofactor>
</comment>
<feature type="transmembrane region" description="Helical" evidence="1">
    <location>
        <begin position="52"/>
        <end position="69"/>
    </location>
</feature>
<sequence>MTAALAPRTRPTLPGTLERGLLAPTTAVFLAVAAGFVVLDAAGVVVPPAVQAVPFAASVLLFGLPHGALDHLVPARLDRRIGVARSIATVVLLYAVLGGATALLWALAPLPAFIVFIGVTWFHWGQGDLWVDRALRGARASRLDGALTVAVRGALPMLVPLVAHPADYLGVVSGTTRLIDPASGGPGSVAPALRVGLAAALLLLVVAHLLVRRRVGGPVRAAAAEIAVLALFFAAVPPVLAVGLYFTFWHAVRHIVRLELLEPGGAEGLARGRLLAPFGRFMRDAWPVTLAAVLLLAGLALVLHDAGLGTYLVLIAALTTPHTVIVTWMDRVGLRARRG</sequence>
<keyword evidence="1" id="KW-0479">Metal-binding</keyword>
<keyword evidence="3" id="KW-1185">Reference proteome</keyword>
<feature type="transmembrane region" description="Helical" evidence="1">
    <location>
        <begin position="310"/>
        <end position="329"/>
    </location>
</feature>
<gene>
    <name evidence="2" type="ORF">ACFSBI_03550</name>
</gene>
<protein>
    <recommendedName>
        <fullName evidence="1">Probable beta-carotene 15,15'-dioxygenase</fullName>
        <ecNumber evidence="1">1.13.11.63</ecNumber>
    </recommendedName>
</protein>
<keyword evidence="1" id="KW-1133">Transmembrane helix</keyword>
<comment type="catalytic activity">
    <reaction evidence="1">
        <text>all-trans-beta-carotene + O2 = 2 all-trans-retinal</text>
        <dbReference type="Rhea" id="RHEA:32887"/>
        <dbReference type="ChEBI" id="CHEBI:15379"/>
        <dbReference type="ChEBI" id="CHEBI:17579"/>
        <dbReference type="ChEBI" id="CHEBI:17898"/>
        <dbReference type="EC" id="1.13.11.63"/>
    </reaction>
</comment>
<dbReference type="EC" id="1.13.11.63" evidence="1"/>
<comment type="similarity">
    <text evidence="1">Belongs to the Brp/Blh beta-carotene diooxygenase family.</text>
</comment>
<comment type="caution">
    <text evidence="2">The sequence shown here is derived from an EMBL/GenBank/DDBJ whole genome shotgun (WGS) entry which is preliminary data.</text>
</comment>
<feature type="transmembrane region" description="Helical" evidence="1">
    <location>
        <begin position="285"/>
        <end position="303"/>
    </location>
</feature>
<dbReference type="InterPro" id="IPR022270">
    <property type="entry name" value="Blh_diox"/>
</dbReference>
<feature type="transmembrane region" description="Helical" evidence="1">
    <location>
        <begin position="103"/>
        <end position="124"/>
    </location>
</feature>
<feature type="transmembrane region" description="Helical" evidence="1">
    <location>
        <begin position="223"/>
        <end position="248"/>
    </location>
</feature>
<comment type="function">
    <text evidence="1">Catalyzes the cleavage of beta-carotene at its central double bond (15,15') to yield two molecules of all-trans-retinal.</text>
</comment>
<evidence type="ECO:0000313" key="2">
    <source>
        <dbReference type="EMBL" id="MFD1720612.1"/>
    </source>
</evidence>
<dbReference type="NCBIfam" id="TIGR03753">
    <property type="entry name" value="blh_monoox"/>
    <property type="match status" value="1"/>
</dbReference>
<feature type="binding site" evidence="1">
    <location>
        <position position="254"/>
    </location>
    <ligand>
        <name>Fe cation</name>
        <dbReference type="ChEBI" id="CHEBI:24875"/>
    </ligand>
</feature>
<reference evidence="3" key="1">
    <citation type="journal article" date="2019" name="Int. J. Syst. Evol. Microbiol.">
        <title>The Global Catalogue of Microorganisms (GCM) 10K type strain sequencing project: providing services to taxonomists for standard genome sequencing and annotation.</title>
        <authorList>
            <consortium name="The Broad Institute Genomics Platform"/>
            <consortium name="The Broad Institute Genome Sequencing Center for Infectious Disease"/>
            <person name="Wu L."/>
            <person name="Ma J."/>
        </authorList>
    </citation>
    <scope>NUCLEOTIDE SEQUENCE [LARGE SCALE GENOMIC DNA]</scope>
    <source>
        <strain evidence="3">CGMCC 1.12471</strain>
    </source>
</reference>
<dbReference type="HAMAP" id="MF_02093">
    <property type="entry name" value="Beta_carotene_diox"/>
    <property type="match status" value="1"/>
</dbReference>
<feature type="binding site" evidence="1">
    <location>
        <position position="66"/>
    </location>
    <ligand>
        <name>Fe cation</name>
        <dbReference type="ChEBI" id="CHEBI:24875"/>
    </ligand>
</feature>
<evidence type="ECO:0000256" key="1">
    <source>
        <dbReference type="HAMAP-Rule" id="MF_02093"/>
    </source>
</evidence>
<keyword evidence="1" id="KW-0560">Oxidoreductase</keyword>
<keyword evidence="1" id="KW-0812">Transmembrane</keyword>
<dbReference type="Pfam" id="PF15461">
    <property type="entry name" value="BCD"/>
    <property type="match status" value="1"/>
</dbReference>
<keyword evidence="1" id="KW-0472">Membrane</keyword>